<feature type="transmembrane region" description="Helical" evidence="5">
    <location>
        <begin position="226"/>
        <end position="242"/>
    </location>
</feature>
<dbReference type="GO" id="GO:0016874">
    <property type="term" value="F:ligase activity"/>
    <property type="evidence" value="ECO:0007669"/>
    <property type="project" value="UniProtKB-KW"/>
</dbReference>
<evidence type="ECO:0000256" key="5">
    <source>
        <dbReference type="SAM" id="Phobius"/>
    </source>
</evidence>
<dbReference type="InterPro" id="IPR051533">
    <property type="entry name" value="WaaL-like"/>
</dbReference>
<gene>
    <name evidence="7" type="ORF">ACFS2C_00940</name>
</gene>
<sequence>MPAHATHPAPLARLDPESRNPPRLVGLAWGLLALNTLGSQGTTTLVTIPQEVYQLITMGSLTLAFALALLHNPRLRIRPNAYLLSLTLLLAVSTIGTAQLETGAGGVFRWCRLALFIATLWLLSRWWDGTLAFVRYHIRFLVCMLGTVVIGLVVAPGLAMPATYDGRLVGALWPLTAPQVGQYAAVAAGLTIVLWLGRRTDGRSVLFVALPAVGILLLSYTRTATLGFIAGLGAAALALLFSTKRARGFAAAGAAVAAVALVAFAPLVETWFRRGQDDENFENLTGRQKVWDALLAEPRSTVEQLFGTGLSNKSFDGLPIDSGWLAVYHEQGLVSVAIVVVFLGTLLVTTALRPPSTGRSCAVFLIAYCLVASYTEAGLGDASPYLLYLAIAASLLGPAPRTNTAAT</sequence>
<protein>
    <submittedName>
        <fullName evidence="7">O-antigen ligase family protein</fullName>
    </submittedName>
</protein>
<keyword evidence="8" id="KW-1185">Reference proteome</keyword>
<feature type="transmembrane region" description="Helical" evidence="5">
    <location>
        <begin position="180"/>
        <end position="197"/>
    </location>
</feature>
<feature type="transmembrane region" description="Helical" evidence="5">
    <location>
        <begin position="332"/>
        <end position="352"/>
    </location>
</feature>
<feature type="transmembrane region" description="Helical" evidence="5">
    <location>
        <begin position="52"/>
        <end position="70"/>
    </location>
</feature>
<dbReference type="InterPro" id="IPR007016">
    <property type="entry name" value="O-antigen_ligase-rel_domated"/>
</dbReference>
<feature type="transmembrane region" description="Helical" evidence="5">
    <location>
        <begin position="82"/>
        <end position="100"/>
    </location>
</feature>
<evidence type="ECO:0000256" key="1">
    <source>
        <dbReference type="ARBA" id="ARBA00004141"/>
    </source>
</evidence>
<feature type="domain" description="O-antigen ligase-related" evidence="6">
    <location>
        <begin position="208"/>
        <end position="297"/>
    </location>
</feature>
<keyword evidence="4 5" id="KW-0472">Membrane</keyword>
<dbReference type="PANTHER" id="PTHR37422">
    <property type="entry name" value="TEICHURONIC ACID BIOSYNTHESIS PROTEIN TUAE"/>
    <property type="match status" value="1"/>
</dbReference>
<dbReference type="RefSeq" id="WP_377387428.1">
    <property type="nucleotide sequence ID" value="NZ_JBHSAN010000008.1"/>
</dbReference>
<reference evidence="8" key="1">
    <citation type="journal article" date="2019" name="Int. J. Syst. Evol. Microbiol.">
        <title>The Global Catalogue of Microorganisms (GCM) 10K type strain sequencing project: providing services to taxonomists for standard genome sequencing and annotation.</title>
        <authorList>
            <consortium name="The Broad Institute Genomics Platform"/>
            <consortium name="The Broad Institute Genome Sequencing Center for Infectious Disease"/>
            <person name="Wu L."/>
            <person name="Ma J."/>
        </authorList>
    </citation>
    <scope>NUCLEOTIDE SEQUENCE [LARGE SCALE GENOMIC DNA]</scope>
    <source>
        <strain evidence="8">IBRC-M 10906</strain>
    </source>
</reference>
<evidence type="ECO:0000313" key="8">
    <source>
        <dbReference type="Proteomes" id="UP001597478"/>
    </source>
</evidence>
<evidence type="ECO:0000256" key="2">
    <source>
        <dbReference type="ARBA" id="ARBA00022692"/>
    </source>
</evidence>
<proteinExistence type="predicted"/>
<evidence type="ECO:0000259" key="6">
    <source>
        <dbReference type="Pfam" id="PF04932"/>
    </source>
</evidence>
<evidence type="ECO:0000256" key="4">
    <source>
        <dbReference type="ARBA" id="ARBA00023136"/>
    </source>
</evidence>
<accession>A0ABW5W2B2</accession>
<dbReference type="PANTHER" id="PTHR37422:SF13">
    <property type="entry name" value="LIPOPOLYSACCHARIDE BIOSYNTHESIS PROTEIN PA4999-RELATED"/>
    <property type="match status" value="1"/>
</dbReference>
<keyword evidence="2 5" id="KW-0812">Transmembrane</keyword>
<organism evidence="7 8">
    <name type="scientific">Prauserella oleivorans</name>
    <dbReference type="NCBI Taxonomy" id="1478153"/>
    <lineage>
        <taxon>Bacteria</taxon>
        <taxon>Bacillati</taxon>
        <taxon>Actinomycetota</taxon>
        <taxon>Actinomycetes</taxon>
        <taxon>Pseudonocardiales</taxon>
        <taxon>Pseudonocardiaceae</taxon>
        <taxon>Prauserella</taxon>
    </lineage>
</organism>
<feature type="transmembrane region" description="Helical" evidence="5">
    <location>
        <begin position="106"/>
        <end position="124"/>
    </location>
</feature>
<dbReference type="Pfam" id="PF04932">
    <property type="entry name" value="Wzy_C"/>
    <property type="match status" value="1"/>
</dbReference>
<name>A0ABW5W2B2_9PSEU</name>
<feature type="transmembrane region" description="Helical" evidence="5">
    <location>
        <begin position="136"/>
        <end position="160"/>
    </location>
</feature>
<evidence type="ECO:0000256" key="3">
    <source>
        <dbReference type="ARBA" id="ARBA00022989"/>
    </source>
</evidence>
<feature type="transmembrane region" description="Helical" evidence="5">
    <location>
        <begin position="361"/>
        <end position="379"/>
    </location>
</feature>
<feature type="transmembrane region" description="Helical" evidence="5">
    <location>
        <begin position="249"/>
        <end position="268"/>
    </location>
</feature>
<comment type="subcellular location">
    <subcellularLocation>
        <location evidence="1">Membrane</location>
        <topology evidence="1">Multi-pass membrane protein</topology>
    </subcellularLocation>
</comment>
<dbReference type="EMBL" id="JBHUOF010000001">
    <property type="protein sequence ID" value="MFD2797957.1"/>
    <property type="molecule type" value="Genomic_DNA"/>
</dbReference>
<feature type="transmembrane region" description="Helical" evidence="5">
    <location>
        <begin position="204"/>
        <end position="220"/>
    </location>
</feature>
<dbReference type="Proteomes" id="UP001597478">
    <property type="component" value="Unassembled WGS sequence"/>
</dbReference>
<keyword evidence="3 5" id="KW-1133">Transmembrane helix</keyword>
<keyword evidence="7" id="KW-0436">Ligase</keyword>
<comment type="caution">
    <text evidence="7">The sequence shown here is derived from an EMBL/GenBank/DDBJ whole genome shotgun (WGS) entry which is preliminary data.</text>
</comment>
<evidence type="ECO:0000313" key="7">
    <source>
        <dbReference type="EMBL" id="MFD2797957.1"/>
    </source>
</evidence>